<dbReference type="Proteomes" id="UP000424752">
    <property type="component" value="Chromosome"/>
</dbReference>
<organism evidence="1 2">
    <name type="scientific">Erwinia sorbitola</name>
    <dbReference type="NCBI Taxonomy" id="2681984"/>
    <lineage>
        <taxon>Bacteria</taxon>
        <taxon>Pseudomonadati</taxon>
        <taxon>Pseudomonadota</taxon>
        <taxon>Gammaproteobacteria</taxon>
        <taxon>Enterobacterales</taxon>
        <taxon>Erwiniaceae</taxon>
        <taxon>Erwinia</taxon>
    </lineage>
</organism>
<protein>
    <submittedName>
        <fullName evidence="1">Uncharacterized protein</fullName>
    </submittedName>
</protein>
<name>A0A6I6EUV1_9GAMM</name>
<dbReference type="KEGG" id="erwi:GN242_14380"/>
<dbReference type="EMBL" id="CP046509">
    <property type="protein sequence ID" value="QGU88342.1"/>
    <property type="molecule type" value="Genomic_DNA"/>
</dbReference>
<sequence length="206" mass="23818">MGASIIILNIYIMVEIFKIDLEILIIREKKMTPDINRLRNNMDKLKELINYLDLEFVDDPVWDEPSDFSYLNERDLADPDILANIKAMKETNDLISWIGRDVEGYVGLWRGPENTTLSQAPIVRLDTEGQYSIVANSIPDYIAVSCDYDEFSKNRKLLISVGFRLSESVDDIWLSVDDIYRSANLHRGDLYNQDRVKRGLEPIDLL</sequence>
<dbReference type="RefSeq" id="WP_156287714.1">
    <property type="nucleotide sequence ID" value="NZ_CP046509.1"/>
</dbReference>
<dbReference type="AlphaFoldDB" id="A0A6I6EUV1"/>
<evidence type="ECO:0000313" key="1">
    <source>
        <dbReference type="EMBL" id="QGU88342.1"/>
    </source>
</evidence>
<proteinExistence type="predicted"/>
<gene>
    <name evidence="1" type="ORF">GN242_14380</name>
</gene>
<reference evidence="1 2" key="1">
    <citation type="submission" date="2019-12" db="EMBL/GenBank/DDBJ databases">
        <title>Erwinia sp. nov., isolated from droppings of birds in the Qinghai-Tiebt plateau of China.</title>
        <authorList>
            <person name="Ge Y."/>
        </authorList>
    </citation>
    <scope>NUCLEOTIDE SEQUENCE [LARGE SCALE GENOMIC DNA]</scope>
    <source>
        <strain evidence="1 2">J780</strain>
    </source>
</reference>
<evidence type="ECO:0000313" key="2">
    <source>
        <dbReference type="Proteomes" id="UP000424752"/>
    </source>
</evidence>
<accession>A0A6I6EUV1</accession>